<organism evidence="3 4">
    <name type="scientific">Robiginitalea marina</name>
    <dbReference type="NCBI Taxonomy" id="2954105"/>
    <lineage>
        <taxon>Bacteria</taxon>
        <taxon>Pseudomonadati</taxon>
        <taxon>Bacteroidota</taxon>
        <taxon>Flavobacteriia</taxon>
        <taxon>Flavobacteriales</taxon>
        <taxon>Flavobacteriaceae</taxon>
        <taxon>Robiginitalea</taxon>
    </lineage>
</organism>
<dbReference type="EMBL" id="JAMXIB010000003">
    <property type="protein sequence ID" value="MCO5724358.1"/>
    <property type="molecule type" value="Genomic_DNA"/>
</dbReference>
<proteinExistence type="predicted"/>
<dbReference type="Pfam" id="PF01408">
    <property type="entry name" value="GFO_IDH_MocA"/>
    <property type="match status" value="1"/>
</dbReference>
<evidence type="ECO:0000313" key="4">
    <source>
        <dbReference type="Proteomes" id="UP001206312"/>
    </source>
</evidence>
<protein>
    <submittedName>
        <fullName evidence="3">Gfo/Idh/MocA family oxidoreductase</fullName>
    </submittedName>
</protein>
<evidence type="ECO:0000259" key="2">
    <source>
        <dbReference type="Pfam" id="PF22725"/>
    </source>
</evidence>
<dbReference type="InterPro" id="IPR051317">
    <property type="entry name" value="Gfo/Idh/MocA_oxidoreduct"/>
</dbReference>
<dbReference type="SUPFAM" id="SSF55347">
    <property type="entry name" value="Glyceraldehyde-3-phosphate dehydrogenase-like, C-terminal domain"/>
    <property type="match status" value="1"/>
</dbReference>
<dbReference type="Proteomes" id="UP001206312">
    <property type="component" value="Unassembled WGS sequence"/>
</dbReference>
<dbReference type="PANTHER" id="PTHR43708:SF3">
    <property type="entry name" value="OXIDOREDUCTASE"/>
    <property type="match status" value="1"/>
</dbReference>
<dbReference type="InterPro" id="IPR036291">
    <property type="entry name" value="NAD(P)-bd_dom_sf"/>
</dbReference>
<evidence type="ECO:0000313" key="3">
    <source>
        <dbReference type="EMBL" id="MCO5724358.1"/>
    </source>
</evidence>
<dbReference type="InterPro" id="IPR000683">
    <property type="entry name" value="Gfo/Idh/MocA-like_OxRdtase_N"/>
</dbReference>
<feature type="domain" description="GFO/IDH/MocA-like oxidoreductase" evidence="2">
    <location>
        <begin position="145"/>
        <end position="277"/>
    </location>
</feature>
<comment type="caution">
    <text evidence="3">The sequence shown here is derived from an EMBL/GenBank/DDBJ whole genome shotgun (WGS) entry which is preliminary data.</text>
</comment>
<reference evidence="3 4" key="1">
    <citation type="submission" date="2022-06" db="EMBL/GenBank/DDBJ databases">
        <authorList>
            <person name="Xuan X."/>
        </authorList>
    </citation>
    <scope>NUCLEOTIDE SEQUENCE [LARGE SCALE GENOMIC DNA]</scope>
    <source>
        <strain evidence="3 4">2V75</strain>
    </source>
</reference>
<feature type="domain" description="Gfo/Idh/MocA-like oxidoreductase N-terminal" evidence="1">
    <location>
        <begin position="6"/>
        <end position="137"/>
    </location>
</feature>
<sequence>MPRKIRLGILGGGGDSLIGVLHRVAAHMFDSYEIVGAVFSPVHEESLAFARQIDLPTDRIYPDFDTLVAEEMKLPESERMEVCAVLTPNFLHFPMAKKLLEHGFHVICEKPMTTTYEEAKILEDAQRSAGTVFAVTHTYTGYPMVRQMREMIRAGELGRIHKVDAQYYQGWINPIIHDKEKRSSVWRLDPKKAGISSCMGDIGVHAFNMVEYTTGLKIRSLLCDFNYLYDDNQMDVDGTVLVRLDKHVKGVIRASQVATGEENGLAISIYGEKGGLRWEQERPNFLYRLSDSGPLQVYKPGHAYNSPLSLDGTKLPPGHPEGIFDAMGNIYRGVARAIRGEAYNDGEFPTITDGVRGLDFIEATVASHKGGNIWVDLD</sequence>
<dbReference type="PANTHER" id="PTHR43708">
    <property type="entry name" value="CONSERVED EXPRESSED OXIDOREDUCTASE (EUROFUNG)"/>
    <property type="match status" value="1"/>
</dbReference>
<keyword evidence="4" id="KW-1185">Reference proteome</keyword>
<dbReference type="InterPro" id="IPR055170">
    <property type="entry name" value="GFO_IDH_MocA-like_dom"/>
</dbReference>
<dbReference type="SUPFAM" id="SSF51735">
    <property type="entry name" value="NAD(P)-binding Rossmann-fold domains"/>
    <property type="match status" value="1"/>
</dbReference>
<dbReference type="Gene3D" id="3.30.360.10">
    <property type="entry name" value="Dihydrodipicolinate Reductase, domain 2"/>
    <property type="match status" value="1"/>
</dbReference>
<dbReference type="Pfam" id="PF22725">
    <property type="entry name" value="GFO_IDH_MocA_C3"/>
    <property type="match status" value="1"/>
</dbReference>
<dbReference type="Gene3D" id="3.40.50.720">
    <property type="entry name" value="NAD(P)-binding Rossmann-like Domain"/>
    <property type="match status" value="1"/>
</dbReference>
<evidence type="ECO:0000259" key="1">
    <source>
        <dbReference type="Pfam" id="PF01408"/>
    </source>
</evidence>
<name>A0ABT1AYA5_9FLAO</name>
<accession>A0ABT1AYA5</accession>
<gene>
    <name evidence="3" type="ORF">NG653_05795</name>
</gene>
<dbReference type="RefSeq" id="WP_252740735.1">
    <property type="nucleotide sequence ID" value="NZ_JAMXIB010000003.1"/>
</dbReference>